<gene>
    <name evidence="2" type="ORF">HPB52_010890</name>
</gene>
<evidence type="ECO:0008006" key="4">
    <source>
        <dbReference type="Google" id="ProtNLM"/>
    </source>
</evidence>
<accession>A0A9D4PWR8</accession>
<sequence>MLTQLKFVERKNQRDYIHIQSLEGDFNVEHPYWGYSKADGPGRRLWQLGQDLNLSLLTDPRKERALAAVCCDTTTDLSCCHSSLVSDHYVLTIQVRTSPCTPRPHTARHTEWDAFRERRLHCDHSVIDSRLAHLCAARTGLNNLWHKRRHNRRLRRRIAHVNLGTALLGALRSVGLQANLASPPPPPRPASAKSVARQQLERVIPAHPGDTSSLMADLAAKYFQLLPPGPPFTPSCLLLRGPQPRAGRRHHGSGGLRGIT</sequence>
<dbReference type="Gene3D" id="3.60.10.10">
    <property type="entry name" value="Endonuclease/exonuclease/phosphatase"/>
    <property type="match status" value="1"/>
</dbReference>
<comment type="caution">
    <text evidence="2">The sequence shown here is derived from an EMBL/GenBank/DDBJ whole genome shotgun (WGS) entry which is preliminary data.</text>
</comment>
<evidence type="ECO:0000313" key="2">
    <source>
        <dbReference type="EMBL" id="KAH7956594.1"/>
    </source>
</evidence>
<keyword evidence="3" id="KW-1185">Reference proteome</keyword>
<name>A0A9D4PWR8_RHISA</name>
<reference evidence="2" key="1">
    <citation type="journal article" date="2020" name="Cell">
        <title>Large-Scale Comparative Analyses of Tick Genomes Elucidate Their Genetic Diversity and Vector Capacities.</title>
        <authorList>
            <consortium name="Tick Genome and Microbiome Consortium (TIGMIC)"/>
            <person name="Jia N."/>
            <person name="Wang J."/>
            <person name="Shi W."/>
            <person name="Du L."/>
            <person name="Sun Y."/>
            <person name="Zhan W."/>
            <person name="Jiang J.F."/>
            <person name="Wang Q."/>
            <person name="Zhang B."/>
            <person name="Ji P."/>
            <person name="Bell-Sakyi L."/>
            <person name="Cui X.M."/>
            <person name="Yuan T.T."/>
            <person name="Jiang B.G."/>
            <person name="Yang W.F."/>
            <person name="Lam T.T."/>
            <person name="Chang Q.C."/>
            <person name="Ding S.J."/>
            <person name="Wang X.J."/>
            <person name="Zhu J.G."/>
            <person name="Ruan X.D."/>
            <person name="Zhao L."/>
            <person name="Wei J.T."/>
            <person name="Ye R.Z."/>
            <person name="Que T.C."/>
            <person name="Du C.H."/>
            <person name="Zhou Y.H."/>
            <person name="Cheng J.X."/>
            <person name="Dai P.F."/>
            <person name="Guo W.B."/>
            <person name="Han X.H."/>
            <person name="Huang E.J."/>
            <person name="Li L.F."/>
            <person name="Wei W."/>
            <person name="Gao Y.C."/>
            <person name="Liu J.Z."/>
            <person name="Shao H.Z."/>
            <person name="Wang X."/>
            <person name="Wang C.C."/>
            <person name="Yang T.C."/>
            <person name="Huo Q.B."/>
            <person name="Li W."/>
            <person name="Chen H.Y."/>
            <person name="Chen S.E."/>
            <person name="Zhou L.G."/>
            <person name="Ni X.B."/>
            <person name="Tian J.H."/>
            <person name="Sheng Y."/>
            <person name="Liu T."/>
            <person name="Pan Y.S."/>
            <person name="Xia L.Y."/>
            <person name="Li J."/>
            <person name="Zhao F."/>
            <person name="Cao W.C."/>
        </authorList>
    </citation>
    <scope>NUCLEOTIDE SEQUENCE</scope>
    <source>
        <strain evidence="2">Rsan-2018</strain>
    </source>
</reference>
<reference evidence="2" key="2">
    <citation type="submission" date="2021-09" db="EMBL/GenBank/DDBJ databases">
        <authorList>
            <person name="Jia N."/>
            <person name="Wang J."/>
            <person name="Shi W."/>
            <person name="Du L."/>
            <person name="Sun Y."/>
            <person name="Zhan W."/>
            <person name="Jiang J."/>
            <person name="Wang Q."/>
            <person name="Zhang B."/>
            <person name="Ji P."/>
            <person name="Sakyi L.B."/>
            <person name="Cui X."/>
            <person name="Yuan T."/>
            <person name="Jiang B."/>
            <person name="Yang W."/>
            <person name="Lam T.T.-Y."/>
            <person name="Chang Q."/>
            <person name="Ding S."/>
            <person name="Wang X."/>
            <person name="Zhu J."/>
            <person name="Ruan X."/>
            <person name="Zhao L."/>
            <person name="Wei J."/>
            <person name="Que T."/>
            <person name="Du C."/>
            <person name="Cheng J."/>
            <person name="Dai P."/>
            <person name="Han X."/>
            <person name="Huang E."/>
            <person name="Gao Y."/>
            <person name="Liu J."/>
            <person name="Shao H."/>
            <person name="Ye R."/>
            <person name="Li L."/>
            <person name="Wei W."/>
            <person name="Wang X."/>
            <person name="Wang C."/>
            <person name="Huo Q."/>
            <person name="Li W."/>
            <person name="Guo W."/>
            <person name="Chen H."/>
            <person name="Chen S."/>
            <person name="Zhou L."/>
            <person name="Zhou L."/>
            <person name="Ni X."/>
            <person name="Tian J."/>
            <person name="Zhou Y."/>
            <person name="Sheng Y."/>
            <person name="Liu T."/>
            <person name="Pan Y."/>
            <person name="Xia L."/>
            <person name="Li J."/>
            <person name="Zhao F."/>
            <person name="Cao W."/>
        </authorList>
    </citation>
    <scope>NUCLEOTIDE SEQUENCE</scope>
    <source>
        <strain evidence="2">Rsan-2018</strain>
        <tissue evidence="2">Larvae</tissue>
    </source>
</reference>
<evidence type="ECO:0000256" key="1">
    <source>
        <dbReference type="SAM" id="MobiDB-lite"/>
    </source>
</evidence>
<protein>
    <recommendedName>
        <fullName evidence="4">Tick transposon</fullName>
    </recommendedName>
</protein>
<feature type="region of interest" description="Disordered" evidence="1">
    <location>
        <begin position="241"/>
        <end position="260"/>
    </location>
</feature>
<dbReference type="SUPFAM" id="SSF56219">
    <property type="entry name" value="DNase I-like"/>
    <property type="match status" value="1"/>
</dbReference>
<dbReference type="EMBL" id="JABSTV010001250">
    <property type="protein sequence ID" value="KAH7956594.1"/>
    <property type="molecule type" value="Genomic_DNA"/>
</dbReference>
<dbReference type="InterPro" id="IPR036691">
    <property type="entry name" value="Endo/exonu/phosph_ase_sf"/>
</dbReference>
<organism evidence="2 3">
    <name type="scientific">Rhipicephalus sanguineus</name>
    <name type="common">Brown dog tick</name>
    <name type="synonym">Ixodes sanguineus</name>
    <dbReference type="NCBI Taxonomy" id="34632"/>
    <lineage>
        <taxon>Eukaryota</taxon>
        <taxon>Metazoa</taxon>
        <taxon>Ecdysozoa</taxon>
        <taxon>Arthropoda</taxon>
        <taxon>Chelicerata</taxon>
        <taxon>Arachnida</taxon>
        <taxon>Acari</taxon>
        <taxon>Parasitiformes</taxon>
        <taxon>Ixodida</taxon>
        <taxon>Ixodoidea</taxon>
        <taxon>Ixodidae</taxon>
        <taxon>Rhipicephalinae</taxon>
        <taxon>Rhipicephalus</taxon>
        <taxon>Rhipicephalus</taxon>
    </lineage>
</organism>
<proteinExistence type="predicted"/>
<dbReference type="AlphaFoldDB" id="A0A9D4PWR8"/>
<evidence type="ECO:0000313" key="3">
    <source>
        <dbReference type="Proteomes" id="UP000821837"/>
    </source>
</evidence>
<dbReference type="Proteomes" id="UP000821837">
    <property type="component" value="Unassembled WGS sequence"/>
</dbReference>